<reference evidence="1" key="1">
    <citation type="submission" date="2021-09" db="EMBL/GenBank/DDBJ databases">
        <title>Genome analysis of Fictibacillus sp. KIGAM418 isolated from marine sediment.</title>
        <authorList>
            <person name="Seo M.-J."/>
            <person name="Cho E.-S."/>
            <person name="Hwang C.Y."/>
        </authorList>
    </citation>
    <scope>NUCLEOTIDE SEQUENCE</scope>
    <source>
        <strain evidence="1">KIGAM418</strain>
    </source>
</reference>
<keyword evidence="2" id="KW-1185">Reference proteome</keyword>
<name>A0A9X1X9I2_9BACL</name>
<sequence length="124" mass="14017">MVNYNGRRFVSVKSSENGETSSKTYFTYKQEDDILSATYSGGDVLKGNMIGIVKEDGSIEFTYSHINRKHEIKSGKCSSTPKTLPDGRIQLFERWNGFGMEEAEEESIVEEVSDLVFTPQIIFN</sequence>
<dbReference type="RefSeq" id="WP_091006048.1">
    <property type="nucleotide sequence ID" value="NZ_JAIWJX010000002.1"/>
</dbReference>
<evidence type="ECO:0000313" key="2">
    <source>
        <dbReference type="Proteomes" id="UP001139011"/>
    </source>
</evidence>
<evidence type="ECO:0000313" key="1">
    <source>
        <dbReference type="EMBL" id="MCK6256474.1"/>
    </source>
</evidence>
<dbReference type="EMBL" id="JAIWJX010000002">
    <property type="protein sequence ID" value="MCK6256474.1"/>
    <property type="molecule type" value="Genomic_DNA"/>
</dbReference>
<dbReference type="Proteomes" id="UP001139011">
    <property type="component" value="Unassembled WGS sequence"/>
</dbReference>
<accession>A0A9X1X9I2</accession>
<protein>
    <submittedName>
        <fullName evidence="1">N-acetylglutamate synthase</fullName>
    </submittedName>
</protein>
<dbReference type="Pfam" id="PF26421">
    <property type="entry name" value="Avidin_like"/>
    <property type="match status" value="1"/>
</dbReference>
<dbReference type="InterPro" id="IPR058595">
    <property type="entry name" value="Avidin-like"/>
</dbReference>
<gene>
    <name evidence="1" type="ORF">LCY76_07705</name>
</gene>
<organism evidence="1 2">
    <name type="scientific">Fictibacillus marinisediminis</name>
    <dbReference type="NCBI Taxonomy" id="2878389"/>
    <lineage>
        <taxon>Bacteria</taxon>
        <taxon>Bacillati</taxon>
        <taxon>Bacillota</taxon>
        <taxon>Bacilli</taxon>
        <taxon>Bacillales</taxon>
        <taxon>Fictibacillaceae</taxon>
        <taxon>Fictibacillus</taxon>
    </lineage>
</organism>
<comment type="caution">
    <text evidence="1">The sequence shown here is derived from an EMBL/GenBank/DDBJ whole genome shotgun (WGS) entry which is preliminary data.</text>
</comment>
<proteinExistence type="predicted"/>
<dbReference type="AlphaFoldDB" id="A0A9X1X9I2"/>